<sequence>MSIKVVSLLPSAAEIIGLFIAQNNHIKLVGRSHEDDHPHEIVKGVPILTAAKTKFTTTEDIDRQVTQLLSEGNGLYDLNVELLKELKPDVVVTQDLCHVCSIDLTTVQRAAKELDPIPTVVTLNPLSIDVMDVISSITDVGTAFNLVTQSRDIITKLTSRITYARNLANTALSRRNGYYHKVAFFEWTAPIYAGGHWTPQVIRWCGGAQVINDCKDGQTAQIGAAPSFRVPPENLIKEKPEIVIICPCGLDLDTTRKEYENVLKTSEWWPELMKNVKKLALVDGNQMFNRPGPRLVDALEWLTGYINNDEEIIPKDFPWEDIKI</sequence>
<dbReference type="AlphaFoldDB" id="A0A9N8ZGY8"/>
<dbReference type="Gene3D" id="3.40.50.1980">
    <property type="entry name" value="Nitrogenase molybdenum iron protein domain"/>
    <property type="match status" value="2"/>
</dbReference>
<dbReference type="InterPro" id="IPR051030">
    <property type="entry name" value="Vitamin_B12-ABC_binding"/>
</dbReference>
<dbReference type="OrthoDB" id="274765at2759"/>
<dbReference type="SUPFAM" id="SSF53807">
    <property type="entry name" value="Helical backbone' metal receptor"/>
    <property type="match status" value="1"/>
</dbReference>
<dbReference type="Proteomes" id="UP000789739">
    <property type="component" value="Unassembled WGS sequence"/>
</dbReference>
<reference evidence="2" key="1">
    <citation type="submission" date="2021-06" db="EMBL/GenBank/DDBJ databases">
        <authorList>
            <person name="Kallberg Y."/>
            <person name="Tangrot J."/>
            <person name="Rosling A."/>
        </authorList>
    </citation>
    <scope>NUCLEOTIDE SEQUENCE</scope>
    <source>
        <strain evidence="2">BR232B</strain>
    </source>
</reference>
<accession>A0A9N8ZGY8</accession>
<gene>
    <name evidence="2" type="ORF">PBRASI_LOCUS2247</name>
</gene>
<evidence type="ECO:0000259" key="1">
    <source>
        <dbReference type="PROSITE" id="PS50983"/>
    </source>
</evidence>
<comment type="caution">
    <text evidence="2">The sequence shown here is derived from an EMBL/GenBank/DDBJ whole genome shotgun (WGS) entry which is preliminary data.</text>
</comment>
<proteinExistence type="predicted"/>
<name>A0A9N8ZGY8_9GLOM</name>
<evidence type="ECO:0000313" key="2">
    <source>
        <dbReference type="EMBL" id="CAG8493779.1"/>
    </source>
</evidence>
<dbReference type="Pfam" id="PF01497">
    <property type="entry name" value="Peripla_BP_2"/>
    <property type="match status" value="1"/>
</dbReference>
<dbReference type="PROSITE" id="PS50983">
    <property type="entry name" value="FE_B12_PBP"/>
    <property type="match status" value="1"/>
</dbReference>
<feature type="domain" description="Fe/B12 periplasmic-binding" evidence="1">
    <location>
        <begin position="4"/>
        <end position="310"/>
    </location>
</feature>
<protein>
    <submittedName>
        <fullName evidence="2">3842_t:CDS:1</fullName>
    </submittedName>
</protein>
<dbReference type="PANTHER" id="PTHR42860">
    <property type="entry name" value="VITAMIN B12-BINDING PROTEIN"/>
    <property type="match status" value="1"/>
</dbReference>
<organism evidence="2 3">
    <name type="scientific">Paraglomus brasilianum</name>
    <dbReference type="NCBI Taxonomy" id="144538"/>
    <lineage>
        <taxon>Eukaryota</taxon>
        <taxon>Fungi</taxon>
        <taxon>Fungi incertae sedis</taxon>
        <taxon>Mucoromycota</taxon>
        <taxon>Glomeromycotina</taxon>
        <taxon>Glomeromycetes</taxon>
        <taxon>Paraglomerales</taxon>
        <taxon>Paraglomeraceae</taxon>
        <taxon>Paraglomus</taxon>
    </lineage>
</organism>
<evidence type="ECO:0000313" key="3">
    <source>
        <dbReference type="Proteomes" id="UP000789739"/>
    </source>
</evidence>
<dbReference type="EMBL" id="CAJVPI010000170">
    <property type="protein sequence ID" value="CAG8493779.1"/>
    <property type="molecule type" value="Genomic_DNA"/>
</dbReference>
<dbReference type="InterPro" id="IPR002491">
    <property type="entry name" value="ABC_transptr_periplasmic_BD"/>
</dbReference>
<keyword evidence="3" id="KW-1185">Reference proteome</keyword>
<dbReference type="PANTHER" id="PTHR42860:SF1">
    <property type="entry name" value="VITAMIN B12-BINDING PROTEIN"/>
    <property type="match status" value="1"/>
</dbReference>